<proteinExistence type="predicted"/>
<dbReference type="Proteomes" id="UP000251795">
    <property type="component" value="Segment"/>
</dbReference>
<evidence type="ECO:0000313" key="1">
    <source>
        <dbReference type="EMBL" id="AWY08575.1"/>
    </source>
</evidence>
<dbReference type="EMBL" id="MH248138">
    <property type="protein sequence ID" value="AWY08575.1"/>
    <property type="molecule type" value="Genomic_DNA"/>
</dbReference>
<protein>
    <submittedName>
        <fullName evidence="1">Uncharacterized protein</fullName>
    </submittedName>
</protein>
<evidence type="ECO:0000313" key="2">
    <source>
        <dbReference type="Proteomes" id="UP000251795"/>
    </source>
</evidence>
<organism evidence="1 2">
    <name type="scientific">Erwinia phage vB_EamM_Alexandra</name>
    <dbReference type="NCBI Taxonomy" id="2201424"/>
    <lineage>
        <taxon>Viruses</taxon>
        <taxon>Duplodnaviria</taxon>
        <taxon>Heunggongvirae</taxon>
        <taxon>Uroviricota</taxon>
        <taxon>Caudoviricetes</taxon>
        <taxon>Alexandravirus</taxon>
        <taxon>Alexandravirus alexandra</taxon>
    </lineage>
</organism>
<keyword evidence="2" id="KW-1185">Reference proteome</keyword>
<sequence>MLEEIKPTLSDMELQDTIMEAGVAKIIEHKPEWIDVATAGARMYLVVVSQLGGPIPEIRFVHNQKPCKIQFKLRESEGTDEFVANDIDHKTQMAILDEMLTTAEASPNGHTLLDLAVCSARLFMIGYDGLAGTVEVIRFRHDQKNYSMNLIEEGK</sequence>
<reference evidence="1 2" key="1">
    <citation type="submission" date="2018-04" db="EMBL/GenBank/DDBJ databases">
        <authorList>
            <person name="Go L.Y."/>
            <person name="Mitchell J.A."/>
        </authorList>
    </citation>
    <scope>NUCLEOTIDE SEQUENCE [LARGE SCALE GENOMIC DNA]</scope>
</reference>
<name>A0A2Z4QE81_9CAUD</name>
<accession>A0A2Z4QE81</accession>
<gene>
    <name evidence="1" type="ORF">Alexandra_324</name>
</gene>